<feature type="chain" id="PRO_5042857843" description="G8 domain-containing protein" evidence="9">
    <location>
        <begin position="22"/>
        <end position="1225"/>
    </location>
</feature>
<sequence>MRVVLSTVLLLILLVLVTVDCGCPDQNTKLLPWSEADSWPGKQKPGLGSKVSISKGILLDETPPELDSITIQPKGSLVWDTSGDYNLTLKYILIYGRLDIGAEDCLFFMKAHITLVGTRGQYQIDVGGIHEFDEKFIGVAPGGTLEIHAERKLSWSKLTKTVPKLTSANGLIYTHEGSVVSKTNSWKPGMVVYVFDEKTGKSISGEYFYLGNYEPTLSNIDPPRLAQLLNNIQYERVVAVAVYKNMVHPQVDLKPVIKAVEELAYGQETNNSTLRTIANGDAYVLLVQKGHPNLTVEDISRKGDSDSQRAEASLTLLAPKLKFKVISYIDNVNDYRSSVDFRVMNTDAAFPILNLVDDVSTWVPGFKLVLASTDFDLNQAEEATVVSCASCTPNQVQVEMDSRYTHFGEIINNVDERGEVALLTRNVLIEGKMDDNCPPSNGNCDDFHYDTFGGHLKFVKGLANVHIEGVELYHMGQQTEIGHYPVHFHICHDLDDVGNYSNPPFFRYSSIHHSFSRCVTIHGTHGVTVLDNVCYDALGHAYFLEDGGEKRNVFDGNIGLTTRKGKILTSDSQPATFFMTNPKNHLRNNVAAGSEGHGIWYVFPDEPYGPSLGLGFMQMYESEHTPYEEWNNNVAHSNDIDGFFADLKVLPSTDTVGTSEYSPRIRPLDTDSPPAEVKIIKPTLYKNRYHNMWIRGGWITVEQGSFADSANSVAFSGSDEQAQFLKNSVIIGESKNIGEPTLFFDIATNTSIQMPRSIPIETISSMPILGFNFHDGPVYLENVWFSGFKSNAYYQAGAIGFEKYNKNISSAVSSVQNITYDFIDGTEGNRVLDSNSTASGFGYDDRYNGITFRDIDGSVTGYNNTQVVKPAPFYVTSGCYVRPNWQVAICPDTYGKLTLTFEDQHGDTLPTVFAVRDDIPDVQETQVNENPAQFTTVLGGGYSYTLHWKNYVAHSFTIRGDGIEQGMWLRFGVCLPRNAKIDLSSTSPQQLKGMADWVAVTSLQELEVDDIGNKYYWDLTTGLLFFKFLSNDTRDVNETKECLAPGCPNVKIMVLSGDILDGDCTSRAYDTGSYNRTEPIPSRPLQSPALPATASSPGTYGAGAALPFTDRPRIDGQLGYWDSWSRCSKSCDGIQTRRRFCDSPVPQGGGAFCIGNKVETRACNIAPCAVNGAWSAWSSDWGDCLPASECQGYQVRRRKCDSPAPAHNGEFCKGSDEEVRPCRGC</sequence>
<dbReference type="PROSITE" id="PS50092">
    <property type="entry name" value="TSP1"/>
    <property type="match status" value="2"/>
</dbReference>
<evidence type="ECO:0000256" key="6">
    <source>
        <dbReference type="ARBA" id="ARBA00023180"/>
    </source>
</evidence>
<evidence type="ECO:0000256" key="2">
    <source>
        <dbReference type="ARBA" id="ARBA00007586"/>
    </source>
</evidence>
<evidence type="ECO:0000256" key="3">
    <source>
        <dbReference type="ARBA" id="ARBA00022475"/>
    </source>
</evidence>
<keyword evidence="3" id="KW-1003">Cell membrane</keyword>
<evidence type="ECO:0000256" key="8">
    <source>
        <dbReference type="SAM" id="MobiDB-lite"/>
    </source>
</evidence>
<evidence type="ECO:0000313" key="11">
    <source>
        <dbReference type="EMBL" id="KAK6195847.1"/>
    </source>
</evidence>
<gene>
    <name evidence="11" type="ORF">SNE40_001190</name>
</gene>
<proteinExistence type="inferred from homology"/>
<dbReference type="GO" id="GO:0005886">
    <property type="term" value="C:plasma membrane"/>
    <property type="evidence" value="ECO:0007669"/>
    <property type="project" value="UniProtKB-SubCell"/>
</dbReference>
<dbReference type="Pfam" id="PF10162">
    <property type="entry name" value="G8"/>
    <property type="match status" value="1"/>
</dbReference>
<feature type="region of interest" description="Disordered" evidence="8">
    <location>
        <begin position="1075"/>
        <end position="1095"/>
    </location>
</feature>
<evidence type="ECO:0000256" key="7">
    <source>
        <dbReference type="ARBA" id="ARBA00023295"/>
    </source>
</evidence>
<keyword evidence="12" id="KW-1185">Reference proteome</keyword>
<dbReference type="InterPro" id="IPR019316">
    <property type="entry name" value="G8_domain"/>
</dbReference>
<keyword evidence="7" id="KW-0326">Glycosidase</keyword>
<evidence type="ECO:0000256" key="5">
    <source>
        <dbReference type="ARBA" id="ARBA00023157"/>
    </source>
</evidence>
<dbReference type="InterPro" id="IPR052252">
    <property type="entry name" value="CEMIP/CEMIP2"/>
</dbReference>
<comment type="subcellular location">
    <subcellularLocation>
        <location evidence="1">Cell membrane</location>
    </subcellularLocation>
</comment>
<comment type="similarity">
    <text evidence="2">Belongs to the CEMIP family.</text>
</comment>
<feature type="signal peptide" evidence="9">
    <location>
        <begin position="1"/>
        <end position="21"/>
    </location>
</feature>
<name>A0AAN8KI56_PATCE</name>
<evidence type="ECO:0000256" key="1">
    <source>
        <dbReference type="ARBA" id="ARBA00004236"/>
    </source>
</evidence>
<dbReference type="Pfam" id="PF00090">
    <property type="entry name" value="TSP_1"/>
    <property type="match status" value="2"/>
</dbReference>
<evidence type="ECO:0000313" key="12">
    <source>
        <dbReference type="Proteomes" id="UP001347796"/>
    </source>
</evidence>
<dbReference type="SMART" id="SM01225">
    <property type="entry name" value="G8"/>
    <property type="match status" value="1"/>
</dbReference>
<dbReference type="EMBL" id="JAZGQO010000001">
    <property type="protein sequence ID" value="KAK6195847.1"/>
    <property type="molecule type" value="Genomic_DNA"/>
</dbReference>
<keyword evidence="5" id="KW-1015">Disulfide bond</keyword>
<dbReference type="Pfam" id="PF24605">
    <property type="entry name" value="CEMIP_X"/>
    <property type="match status" value="1"/>
</dbReference>
<dbReference type="SUPFAM" id="SSF82895">
    <property type="entry name" value="TSP-1 type 1 repeat"/>
    <property type="match status" value="2"/>
</dbReference>
<evidence type="ECO:0000259" key="10">
    <source>
        <dbReference type="PROSITE" id="PS51484"/>
    </source>
</evidence>
<reference evidence="11 12" key="1">
    <citation type="submission" date="2024-01" db="EMBL/GenBank/DDBJ databases">
        <title>The genome of the rayed Mediterranean limpet Patella caerulea (Linnaeus, 1758).</title>
        <authorList>
            <person name="Anh-Thu Weber A."/>
            <person name="Halstead-Nussloch G."/>
        </authorList>
    </citation>
    <scope>NUCLEOTIDE SEQUENCE [LARGE SCALE GENOMIC DNA]</scope>
    <source>
        <strain evidence="11">AATW-2023a</strain>
        <tissue evidence="11">Whole specimen</tissue>
    </source>
</reference>
<organism evidence="11 12">
    <name type="scientific">Patella caerulea</name>
    <name type="common">Rayed Mediterranean limpet</name>
    <dbReference type="NCBI Taxonomy" id="87958"/>
    <lineage>
        <taxon>Eukaryota</taxon>
        <taxon>Metazoa</taxon>
        <taxon>Spiralia</taxon>
        <taxon>Lophotrochozoa</taxon>
        <taxon>Mollusca</taxon>
        <taxon>Gastropoda</taxon>
        <taxon>Patellogastropoda</taxon>
        <taxon>Patelloidea</taxon>
        <taxon>Patellidae</taxon>
        <taxon>Patella</taxon>
    </lineage>
</organism>
<keyword evidence="3" id="KW-0472">Membrane</keyword>
<dbReference type="Gene3D" id="2.20.100.10">
    <property type="entry name" value="Thrombospondin type-1 (TSP1) repeat"/>
    <property type="match status" value="2"/>
</dbReference>
<dbReference type="GO" id="GO:0016798">
    <property type="term" value="F:hydrolase activity, acting on glycosyl bonds"/>
    <property type="evidence" value="ECO:0007669"/>
    <property type="project" value="UniProtKB-KW"/>
</dbReference>
<comment type="caution">
    <text evidence="11">The sequence shown here is derived from an EMBL/GenBank/DDBJ whole genome shotgun (WGS) entry which is preliminary data.</text>
</comment>
<dbReference type="InterPro" id="IPR036383">
    <property type="entry name" value="TSP1_rpt_sf"/>
</dbReference>
<keyword evidence="9" id="KW-0732">Signal</keyword>
<dbReference type="InterPro" id="IPR055401">
    <property type="entry name" value="CEMIP_beta-hel_dom"/>
</dbReference>
<dbReference type="InterPro" id="IPR000884">
    <property type="entry name" value="TSP1_rpt"/>
</dbReference>
<dbReference type="InterPro" id="IPR011050">
    <property type="entry name" value="Pectin_lyase_fold/virulence"/>
</dbReference>
<feature type="domain" description="G8" evidence="10">
    <location>
        <begin position="37"/>
        <end position="160"/>
    </location>
</feature>
<dbReference type="SMART" id="SM00209">
    <property type="entry name" value="TSP1"/>
    <property type="match status" value="2"/>
</dbReference>
<evidence type="ECO:0000256" key="4">
    <source>
        <dbReference type="ARBA" id="ARBA00022801"/>
    </source>
</evidence>
<dbReference type="PANTHER" id="PTHR15535:SF17">
    <property type="entry name" value="TRANSMEMBRANE PROTEIN"/>
    <property type="match status" value="1"/>
</dbReference>
<dbReference type="PANTHER" id="PTHR15535">
    <property type="entry name" value="TRANSMEMBRANE PROTEIN 2-RELATED"/>
    <property type="match status" value="1"/>
</dbReference>
<dbReference type="PROSITE" id="PS51484">
    <property type="entry name" value="G8"/>
    <property type="match status" value="1"/>
</dbReference>
<keyword evidence="6" id="KW-0325">Glycoprotein</keyword>
<accession>A0AAN8KI56</accession>
<protein>
    <recommendedName>
        <fullName evidence="10">G8 domain-containing protein</fullName>
    </recommendedName>
</protein>
<keyword evidence="4" id="KW-0378">Hydrolase</keyword>
<dbReference type="Proteomes" id="UP001347796">
    <property type="component" value="Unassembled WGS sequence"/>
</dbReference>
<dbReference type="AlphaFoldDB" id="A0AAN8KI56"/>
<dbReference type="Pfam" id="PF24606">
    <property type="entry name" value="CEMIP_beta-hel"/>
    <property type="match status" value="1"/>
</dbReference>
<evidence type="ECO:0000256" key="9">
    <source>
        <dbReference type="SAM" id="SignalP"/>
    </source>
</evidence>
<dbReference type="InterPro" id="IPR055400">
    <property type="entry name" value="CEMIP_X"/>
</dbReference>
<dbReference type="FunFam" id="2.20.100.10:FF:000001">
    <property type="entry name" value="semaphorin-5A isoform X1"/>
    <property type="match status" value="1"/>
</dbReference>
<dbReference type="SUPFAM" id="SSF51126">
    <property type="entry name" value="Pectin lyase-like"/>
    <property type="match status" value="1"/>
</dbReference>